<dbReference type="STRING" id="742726.HMPREF9448_01057"/>
<dbReference type="GO" id="GO:0016020">
    <property type="term" value="C:membrane"/>
    <property type="evidence" value="ECO:0007669"/>
    <property type="project" value="UniProtKB-SubCell"/>
</dbReference>
<name>K0WZN4_9BACT</name>
<dbReference type="RefSeq" id="WP_008861545.1">
    <property type="nucleotide sequence ID" value="NZ_CAXSYG010000006.1"/>
</dbReference>
<evidence type="ECO:0000256" key="6">
    <source>
        <dbReference type="ARBA" id="ARBA00022729"/>
    </source>
</evidence>
<dbReference type="AlphaFoldDB" id="K0WZN4"/>
<dbReference type="InterPro" id="IPR029033">
    <property type="entry name" value="His_PPase_superfam"/>
</dbReference>
<dbReference type="Proteomes" id="UP000006044">
    <property type="component" value="Unassembled WGS sequence"/>
</dbReference>
<evidence type="ECO:0000313" key="16">
    <source>
        <dbReference type="Proteomes" id="UP000006044"/>
    </source>
</evidence>
<comment type="catalytic activity">
    <reaction evidence="10">
        <text>1D-myo-inositol 1,2,5,6-tetrakisphosphate + H2O = 1D-myo-inositol 1,2,6-trisphosphate + phosphate</text>
        <dbReference type="Rhea" id="RHEA:77119"/>
        <dbReference type="ChEBI" id="CHEBI:15377"/>
        <dbReference type="ChEBI" id="CHEBI:43474"/>
        <dbReference type="ChEBI" id="CHEBI:195535"/>
        <dbReference type="ChEBI" id="CHEBI:195537"/>
        <dbReference type="EC" id="3.1.3.62"/>
    </reaction>
    <physiologicalReaction direction="left-to-right" evidence="10">
        <dbReference type="Rhea" id="RHEA:77120"/>
    </physiologicalReaction>
</comment>
<dbReference type="EC" id="3.1.3.80" evidence="3"/>
<evidence type="ECO:0000256" key="11">
    <source>
        <dbReference type="ARBA" id="ARBA00043671"/>
    </source>
</evidence>
<feature type="chain" id="PRO_5003840509" description="Multiple inositol polyphosphate phosphatase 1" evidence="14">
    <location>
        <begin position="22"/>
        <end position="432"/>
    </location>
</feature>
<feature type="signal peptide" evidence="14">
    <location>
        <begin position="1"/>
        <end position="21"/>
    </location>
</feature>
<dbReference type="PANTHER" id="PTHR20963:SF8">
    <property type="entry name" value="MULTIPLE INOSITOL POLYPHOSPHATE PHOSPHATASE 1"/>
    <property type="match status" value="1"/>
</dbReference>
<evidence type="ECO:0000256" key="13">
    <source>
        <dbReference type="ARBA" id="ARBA00043832"/>
    </source>
</evidence>
<evidence type="ECO:0000313" key="15">
    <source>
        <dbReference type="EMBL" id="EJZ64577.1"/>
    </source>
</evidence>
<proteinExistence type="inferred from homology"/>
<evidence type="ECO:0000256" key="2">
    <source>
        <dbReference type="ARBA" id="ARBA00008422"/>
    </source>
</evidence>
<evidence type="ECO:0000256" key="14">
    <source>
        <dbReference type="SAM" id="SignalP"/>
    </source>
</evidence>
<comment type="catalytic activity">
    <reaction evidence="13">
        <text>(2R)-2,3-bisphosphoglycerate + H2O = (2R)-2-phosphoglycerate + phosphate</text>
        <dbReference type="Rhea" id="RHEA:27381"/>
        <dbReference type="ChEBI" id="CHEBI:15377"/>
        <dbReference type="ChEBI" id="CHEBI:43474"/>
        <dbReference type="ChEBI" id="CHEBI:58248"/>
        <dbReference type="ChEBI" id="CHEBI:58289"/>
        <dbReference type="EC" id="3.1.3.80"/>
    </reaction>
    <physiologicalReaction direction="left-to-right" evidence="13">
        <dbReference type="Rhea" id="RHEA:27382"/>
    </physiologicalReaction>
</comment>
<dbReference type="eggNOG" id="COG3537">
    <property type="taxonomic scope" value="Bacteria"/>
</dbReference>
<accession>K0WZN4</accession>
<comment type="subcellular location">
    <subcellularLocation>
        <location evidence="1">Membrane</location>
    </subcellularLocation>
</comment>
<keyword evidence="6 14" id="KW-0732">Signal</keyword>
<evidence type="ECO:0000256" key="5">
    <source>
        <dbReference type="ARBA" id="ARBA00018097"/>
    </source>
</evidence>
<dbReference type="HOGENOM" id="CLU_029165_4_0_10"/>
<dbReference type="InterPro" id="IPR000560">
    <property type="entry name" value="His_Pase_clade-2"/>
</dbReference>
<dbReference type="EC" id="3.1.3.62" evidence="4"/>
<evidence type="ECO:0000256" key="3">
    <source>
        <dbReference type="ARBA" id="ARBA00012976"/>
    </source>
</evidence>
<dbReference type="Pfam" id="PF00328">
    <property type="entry name" value="His_Phos_2"/>
    <property type="match status" value="1"/>
</dbReference>
<organism evidence="15 16">
    <name type="scientific">Barnesiella intestinihominis YIT 11860</name>
    <dbReference type="NCBI Taxonomy" id="742726"/>
    <lineage>
        <taxon>Bacteria</taxon>
        <taxon>Pseudomonadati</taxon>
        <taxon>Bacteroidota</taxon>
        <taxon>Bacteroidia</taxon>
        <taxon>Bacteroidales</taxon>
        <taxon>Barnesiellaceae</taxon>
        <taxon>Barnesiella</taxon>
    </lineage>
</organism>
<dbReference type="GO" id="GO:0034417">
    <property type="term" value="F:bisphosphoglycerate 3-phosphatase activity"/>
    <property type="evidence" value="ECO:0007669"/>
    <property type="project" value="UniProtKB-EC"/>
</dbReference>
<protein>
    <recommendedName>
        <fullName evidence="5">Multiple inositol polyphosphate phosphatase 1</fullName>
        <ecNumber evidence="4">3.1.3.62</ecNumber>
        <ecNumber evidence="3">3.1.3.80</ecNumber>
    </recommendedName>
    <alternativeName>
        <fullName evidence="9">2,3-bisphosphoglycerate 3-phosphatase</fullName>
    </alternativeName>
</protein>
<comment type="caution">
    <text evidence="15">The sequence shown here is derived from an EMBL/GenBank/DDBJ whole genome shotgun (WGS) entry which is preliminary data.</text>
</comment>
<dbReference type="EMBL" id="ADLE01000008">
    <property type="protein sequence ID" value="EJZ64577.1"/>
    <property type="molecule type" value="Genomic_DNA"/>
</dbReference>
<comment type="catalytic activity">
    <reaction evidence="11">
        <text>1D-myo-inositol 1,2,4,5,6-pentakisphosphate + H2O = 1D-myo-inositol 1,2,5,6-tetrakisphosphate + phosphate</text>
        <dbReference type="Rhea" id="RHEA:77115"/>
        <dbReference type="ChEBI" id="CHEBI:15377"/>
        <dbReference type="ChEBI" id="CHEBI:43474"/>
        <dbReference type="ChEBI" id="CHEBI:57798"/>
        <dbReference type="ChEBI" id="CHEBI:195535"/>
        <dbReference type="EC" id="3.1.3.62"/>
    </reaction>
    <physiologicalReaction direction="left-to-right" evidence="11">
        <dbReference type="Rhea" id="RHEA:77116"/>
    </physiologicalReaction>
</comment>
<gene>
    <name evidence="15" type="ORF">HMPREF9448_01057</name>
</gene>
<evidence type="ECO:0000256" key="4">
    <source>
        <dbReference type="ARBA" id="ARBA00013040"/>
    </source>
</evidence>
<dbReference type="OrthoDB" id="9770871at2"/>
<sequence length="432" mass="49575">MKKRTLTAGTILLCLSAISFGQNSIKDFLHQNPQFFGSTASVYYCNDTTDTPAPKDFIPFHIDHIARHGSRTHDSKSMVPNLYKLMNKADSLNLLTREGKLLRNQIDTIYHLMNHRWGDLTPLGARQHRDMARRMYHRFRPAFTPQDGKVTLVAQSTTVPRSMASMAAFVAEMRGYTPTAEFSMDPSNGYDNTLRFFKGKEYQQYLSKGSWKKILRAYQEKHTPTRLIDRIFKKGWEQIIPDPITFMTHLYALTIILPNTDYDISLYPWFTEEEKFDLWSANNLSQYLRKANSIPGKGLPVAIAKPLLKDMLATSQAAIDGNGVEANLRFAHGENTIPLLALLGIENAAVVEADPEKVTEVWQDFKYNPMATNIQWILYKNTDGKILVKVLFNEQETKLPIDSEYAPYYDWKLFQKYCEKQMAKYPDTTPAL</sequence>
<keyword evidence="7" id="KW-0378">Hydrolase</keyword>
<keyword evidence="16" id="KW-1185">Reference proteome</keyword>
<keyword evidence="8" id="KW-0472">Membrane</keyword>
<dbReference type="SUPFAM" id="SSF53254">
    <property type="entry name" value="Phosphoglycerate mutase-like"/>
    <property type="match status" value="1"/>
</dbReference>
<dbReference type="Gene3D" id="3.40.50.1240">
    <property type="entry name" value="Phosphoglycerate mutase-like"/>
    <property type="match status" value="1"/>
</dbReference>
<evidence type="ECO:0000256" key="9">
    <source>
        <dbReference type="ARBA" id="ARBA00031642"/>
    </source>
</evidence>
<comment type="catalytic activity">
    <reaction evidence="12">
        <text>1D-myo-inositol hexakisphosphate + H2O = 1D-myo-inositol 1,2,4,5,6-pentakisphosphate + phosphate</text>
        <dbReference type="Rhea" id="RHEA:16989"/>
        <dbReference type="ChEBI" id="CHEBI:15377"/>
        <dbReference type="ChEBI" id="CHEBI:43474"/>
        <dbReference type="ChEBI" id="CHEBI:57798"/>
        <dbReference type="ChEBI" id="CHEBI:58130"/>
        <dbReference type="EC" id="3.1.3.62"/>
    </reaction>
    <physiologicalReaction direction="left-to-right" evidence="12">
        <dbReference type="Rhea" id="RHEA:16990"/>
    </physiologicalReaction>
</comment>
<dbReference type="PANTHER" id="PTHR20963">
    <property type="entry name" value="MULTIPLE INOSITOL POLYPHOSPHATE PHOSPHATASE-RELATED"/>
    <property type="match status" value="1"/>
</dbReference>
<reference evidence="15 16" key="1">
    <citation type="submission" date="2012-08" db="EMBL/GenBank/DDBJ databases">
        <title>The Genome Sequence of Barnesiella intestinihominis YIT 11860.</title>
        <authorList>
            <consortium name="The Broad Institute Genome Sequencing Platform"/>
            <person name="Earl A."/>
            <person name="Ward D."/>
            <person name="Feldgarden M."/>
            <person name="Gevers D."/>
            <person name="Morotomi M."/>
            <person name="Walker B."/>
            <person name="Young S.K."/>
            <person name="Zeng Q."/>
            <person name="Gargeya S."/>
            <person name="Fitzgerald M."/>
            <person name="Haas B."/>
            <person name="Abouelleil A."/>
            <person name="Alvarado L."/>
            <person name="Arachchi H.M."/>
            <person name="Berlin A.M."/>
            <person name="Chapman S.B."/>
            <person name="Goldberg J."/>
            <person name="Griggs A."/>
            <person name="Gujja S."/>
            <person name="Hansen M."/>
            <person name="Howarth C."/>
            <person name="Imamovic A."/>
            <person name="Larimer J."/>
            <person name="McCowen C."/>
            <person name="Montmayeur A."/>
            <person name="Murphy C."/>
            <person name="Neiman D."/>
            <person name="Pearson M."/>
            <person name="Priest M."/>
            <person name="Roberts A."/>
            <person name="Saif S."/>
            <person name="Shea T."/>
            <person name="Sisk P."/>
            <person name="Sykes S."/>
            <person name="Wortman J."/>
            <person name="Nusbaum C."/>
            <person name="Birren B."/>
        </authorList>
    </citation>
    <scope>NUCLEOTIDE SEQUENCE [LARGE SCALE GENOMIC DNA]</scope>
    <source>
        <strain evidence="15 16">YIT 11860</strain>
    </source>
</reference>
<dbReference type="CDD" id="cd07061">
    <property type="entry name" value="HP_HAP_like"/>
    <property type="match status" value="1"/>
</dbReference>
<evidence type="ECO:0000256" key="7">
    <source>
        <dbReference type="ARBA" id="ARBA00022801"/>
    </source>
</evidence>
<evidence type="ECO:0000256" key="10">
    <source>
        <dbReference type="ARBA" id="ARBA00043668"/>
    </source>
</evidence>
<comment type="similarity">
    <text evidence="2">Belongs to the histidine acid phosphatase family. MINPP1 subfamily.</text>
</comment>
<evidence type="ECO:0000256" key="8">
    <source>
        <dbReference type="ARBA" id="ARBA00023136"/>
    </source>
</evidence>
<evidence type="ECO:0000256" key="12">
    <source>
        <dbReference type="ARBA" id="ARBA00043691"/>
    </source>
</evidence>
<dbReference type="GeneID" id="77848357"/>
<evidence type="ECO:0000256" key="1">
    <source>
        <dbReference type="ARBA" id="ARBA00004370"/>
    </source>
</evidence>